<dbReference type="Proteomes" id="UP000295701">
    <property type="component" value="Unassembled WGS sequence"/>
</dbReference>
<comment type="caution">
    <text evidence="6">The sequence shown here is derived from an EMBL/GenBank/DDBJ whole genome shotgun (WGS) entry which is preliminary data.</text>
</comment>
<dbReference type="Gene3D" id="1.10.10.10">
    <property type="entry name" value="Winged helix-like DNA-binding domain superfamily/Winged helix DNA-binding domain"/>
    <property type="match status" value="1"/>
</dbReference>
<dbReference type="OrthoDB" id="9808171at2"/>
<keyword evidence="7" id="KW-1185">Reference proteome</keyword>
<feature type="domain" description="Sugar-binding" evidence="5">
    <location>
        <begin position="71"/>
        <end position="323"/>
    </location>
</feature>
<evidence type="ECO:0000256" key="2">
    <source>
        <dbReference type="ARBA" id="ARBA00023015"/>
    </source>
</evidence>
<evidence type="ECO:0000259" key="5">
    <source>
        <dbReference type="Pfam" id="PF04198"/>
    </source>
</evidence>
<evidence type="ECO:0000256" key="4">
    <source>
        <dbReference type="ARBA" id="ARBA00023163"/>
    </source>
</evidence>
<dbReference type="InterPro" id="IPR037171">
    <property type="entry name" value="NagB/RpiA_transferase-like"/>
</dbReference>
<keyword evidence="4" id="KW-0804">Transcription</keyword>
<organism evidence="6 7">
    <name type="scientific">Palleronia sediminis</name>
    <dbReference type="NCBI Taxonomy" id="2547833"/>
    <lineage>
        <taxon>Bacteria</taxon>
        <taxon>Pseudomonadati</taxon>
        <taxon>Pseudomonadota</taxon>
        <taxon>Alphaproteobacteria</taxon>
        <taxon>Rhodobacterales</taxon>
        <taxon>Roseobacteraceae</taxon>
        <taxon>Palleronia</taxon>
    </lineage>
</organism>
<evidence type="ECO:0000313" key="7">
    <source>
        <dbReference type="Proteomes" id="UP000295701"/>
    </source>
</evidence>
<dbReference type="InterPro" id="IPR051054">
    <property type="entry name" value="SorC_transcr_regulators"/>
</dbReference>
<dbReference type="GO" id="GO:0030246">
    <property type="term" value="F:carbohydrate binding"/>
    <property type="evidence" value="ECO:0007669"/>
    <property type="project" value="InterPro"/>
</dbReference>
<proteinExistence type="inferred from homology"/>
<keyword evidence="2" id="KW-0805">Transcription regulation</keyword>
<evidence type="ECO:0000313" key="6">
    <source>
        <dbReference type="EMBL" id="TDL78349.1"/>
    </source>
</evidence>
<protein>
    <recommendedName>
        <fullName evidence="5">Sugar-binding domain-containing protein</fullName>
    </recommendedName>
</protein>
<reference evidence="6 7" key="1">
    <citation type="submission" date="2019-03" db="EMBL/GenBank/DDBJ databases">
        <title>Primorskyibacter sp. SS33 isolated from sediments.</title>
        <authorList>
            <person name="Xunke S."/>
        </authorList>
    </citation>
    <scope>NUCLEOTIDE SEQUENCE [LARGE SCALE GENOMIC DNA]</scope>
    <source>
        <strain evidence="6 7">SS33</strain>
    </source>
</reference>
<dbReference type="AlphaFoldDB" id="A0A4V3B991"/>
<name>A0A4V3B991_9RHOB</name>
<dbReference type="InterPro" id="IPR007324">
    <property type="entry name" value="Sugar-bd_dom_put"/>
</dbReference>
<dbReference type="RefSeq" id="WP_133397259.1">
    <property type="nucleotide sequence ID" value="NZ_SNAA01000012.1"/>
</dbReference>
<sequence length="327" mass="35301">MAQRNRVNRTDGQDDLSHYNPTVMAAWLYFRDGLAQHQIAERMGVSRATVSNLLAAAKHAGVYRITFDTDVFAQMQVAEALKERFGLKDVLVVPSAGAPAEVRARVASAGAFHLAGALGECRTLGISWGQTVLELGDLLEPTDTRIERVCQMVGIARTQLWKLADACNSHIAHKLGADVMQFPAPGVVSSKELFDQLVKEPIVAEQFDALLNLDAALFGICSTSPDSPFFASGLARGITSETLTERRVAGIIGGRMYDIEGQAITVEGYDDRLLAITLDDLRRIPHRFGVAAGLDKAKPIQGALVGGLLTALATDFDTATLILDRTR</sequence>
<evidence type="ECO:0000256" key="1">
    <source>
        <dbReference type="ARBA" id="ARBA00010466"/>
    </source>
</evidence>
<accession>A0A4V3B991</accession>
<dbReference type="GO" id="GO:0003677">
    <property type="term" value="F:DNA binding"/>
    <property type="evidence" value="ECO:0007669"/>
    <property type="project" value="UniProtKB-KW"/>
</dbReference>
<dbReference type="Gene3D" id="3.40.50.1360">
    <property type="match status" value="1"/>
</dbReference>
<dbReference type="SUPFAM" id="SSF100950">
    <property type="entry name" value="NagB/RpiA/CoA transferase-like"/>
    <property type="match status" value="1"/>
</dbReference>
<comment type="similarity">
    <text evidence="1">Belongs to the SorC transcriptional regulatory family.</text>
</comment>
<dbReference type="Pfam" id="PF04198">
    <property type="entry name" value="Sugar-bind"/>
    <property type="match status" value="1"/>
</dbReference>
<dbReference type="InterPro" id="IPR036388">
    <property type="entry name" value="WH-like_DNA-bd_sf"/>
</dbReference>
<gene>
    <name evidence="6" type="ORF">E2L08_11660</name>
</gene>
<dbReference type="PANTHER" id="PTHR34294">
    <property type="entry name" value="TRANSCRIPTIONAL REGULATOR-RELATED"/>
    <property type="match status" value="1"/>
</dbReference>
<keyword evidence="3" id="KW-0238">DNA-binding</keyword>
<evidence type="ECO:0000256" key="3">
    <source>
        <dbReference type="ARBA" id="ARBA00023125"/>
    </source>
</evidence>
<dbReference type="PANTHER" id="PTHR34294:SF1">
    <property type="entry name" value="TRANSCRIPTIONAL REGULATOR LSRR"/>
    <property type="match status" value="1"/>
</dbReference>
<dbReference type="EMBL" id="SNAA01000012">
    <property type="protein sequence ID" value="TDL78349.1"/>
    <property type="molecule type" value="Genomic_DNA"/>
</dbReference>